<evidence type="ECO:0000256" key="1">
    <source>
        <dbReference type="ARBA" id="ARBA00004370"/>
    </source>
</evidence>
<evidence type="ECO:0000313" key="8">
    <source>
        <dbReference type="Proteomes" id="UP001178508"/>
    </source>
</evidence>
<dbReference type="Gene3D" id="2.60.40.10">
    <property type="entry name" value="Immunoglobulins"/>
    <property type="match status" value="1"/>
</dbReference>
<protein>
    <submittedName>
        <fullName evidence="7">CMRF35-like molecule 1</fullName>
    </submittedName>
</protein>
<evidence type="ECO:0000256" key="4">
    <source>
        <dbReference type="SAM" id="MobiDB-lite"/>
    </source>
</evidence>
<name>A0AAV1EWW0_XYRNO</name>
<evidence type="ECO:0000256" key="5">
    <source>
        <dbReference type="SAM" id="SignalP"/>
    </source>
</evidence>
<proteinExistence type="predicted"/>
<keyword evidence="2" id="KW-0812">Transmembrane</keyword>
<dbReference type="PANTHER" id="PTHR11860:SF118">
    <property type="entry name" value="CMRF35-LIKE MOLECULE 3-RELATED"/>
    <property type="match status" value="1"/>
</dbReference>
<feature type="domain" description="Immunoglobulin V-set" evidence="6">
    <location>
        <begin position="29"/>
        <end position="117"/>
    </location>
</feature>
<evidence type="ECO:0000259" key="6">
    <source>
        <dbReference type="Pfam" id="PF07686"/>
    </source>
</evidence>
<evidence type="ECO:0000313" key="7">
    <source>
        <dbReference type="EMBL" id="CAJ1053174.1"/>
    </source>
</evidence>
<keyword evidence="5" id="KW-0732">Signal</keyword>
<feature type="signal peptide" evidence="5">
    <location>
        <begin position="1"/>
        <end position="19"/>
    </location>
</feature>
<evidence type="ECO:0000256" key="2">
    <source>
        <dbReference type="ARBA" id="ARBA00022692"/>
    </source>
</evidence>
<keyword evidence="3" id="KW-0472">Membrane</keyword>
<feature type="chain" id="PRO_5043695938" evidence="5">
    <location>
        <begin position="20"/>
        <end position="175"/>
    </location>
</feature>
<gene>
    <name evidence="7" type="ORF">XNOV1_A031711</name>
</gene>
<keyword evidence="8" id="KW-1185">Reference proteome</keyword>
<dbReference type="InterPro" id="IPR013783">
    <property type="entry name" value="Ig-like_fold"/>
</dbReference>
<dbReference type="EMBL" id="OY660866">
    <property type="protein sequence ID" value="CAJ1053174.1"/>
    <property type="molecule type" value="Genomic_DNA"/>
</dbReference>
<dbReference type="GO" id="GO:0004888">
    <property type="term" value="F:transmembrane signaling receptor activity"/>
    <property type="evidence" value="ECO:0007669"/>
    <property type="project" value="TreeGrafter"/>
</dbReference>
<dbReference type="InterPro" id="IPR013106">
    <property type="entry name" value="Ig_V-set"/>
</dbReference>
<dbReference type="InterPro" id="IPR036179">
    <property type="entry name" value="Ig-like_dom_sf"/>
</dbReference>
<dbReference type="InterPro" id="IPR050671">
    <property type="entry name" value="CD300_family_receptors"/>
</dbReference>
<dbReference type="SUPFAM" id="SSF48726">
    <property type="entry name" value="Immunoglobulin"/>
    <property type="match status" value="1"/>
</dbReference>
<feature type="region of interest" description="Disordered" evidence="4">
    <location>
        <begin position="149"/>
        <end position="175"/>
    </location>
</feature>
<dbReference type="AlphaFoldDB" id="A0AAV1EWW0"/>
<dbReference type="Pfam" id="PF07686">
    <property type="entry name" value="V-set"/>
    <property type="match status" value="1"/>
</dbReference>
<evidence type="ECO:0000256" key="3">
    <source>
        <dbReference type="ARBA" id="ARBA00023136"/>
    </source>
</evidence>
<organism evidence="7 8">
    <name type="scientific">Xyrichtys novacula</name>
    <name type="common">Pearly razorfish</name>
    <name type="synonym">Hemipteronotus novacula</name>
    <dbReference type="NCBI Taxonomy" id="13765"/>
    <lineage>
        <taxon>Eukaryota</taxon>
        <taxon>Metazoa</taxon>
        <taxon>Chordata</taxon>
        <taxon>Craniata</taxon>
        <taxon>Vertebrata</taxon>
        <taxon>Euteleostomi</taxon>
        <taxon>Actinopterygii</taxon>
        <taxon>Neopterygii</taxon>
        <taxon>Teleostei</taxon>
        <taxon>Neoteleostei</taxon>
        <taxon>Acanthomorphata</taxon>
        <taxon>Eupercaria</taxon>
        <taxon>Labriformes</taxon>
        <taxon>Labridae</taxon>
        <taxon>Xyrichtys</taxon>
    </lineage>
</organism>
<dbReference type="PANTHER" id="PTHR11860">
    <property type="entry name" value="POLYMERIC-IMMUNOGLOBULIN RECEPTOR"/>
    <property type="match status" value="1"/>
</dbReference>
<sequence length="175" mass="19624">MKTVFVLYCLLFATWRVGADITAEGFETGQVSFQCSHRFAQRNNKYLCENSCTRNEDVLLTVKPGERVGSERITLEDWGDGVFTVTFSQLRLTDSGTYWCGVNRPGADTFTKVHLIVKEGIVNATAFITPRPFPSWTYQNMSSVTQQTPEVKTSWPTTASNFTNGREQSNSIDGL</sequence>
<dbReference type="Proteomes" id="UP001178508">
    <property type="component" value="Chromosome 3"/>
</dbReference>
<dbReference type="GO" id="GO:0005886">
    <property type="term" value="C:plasma membrane"/>
    <property type="evidence" value="ECO:0007669"/>
    <property type="project" value="TreeGrafter"/>
</dbReference>
<accession>A0AAV1EWW0</accession>
<reference evidence="7" key="1">
    <citation type="submission" date="2023-08" db="EMBL/GenBank/DDBJ databases">
        <authorList>
            <person name="Alioto T."/>
            <person name="Alioto T."/>
            <person name="Gomez Garrido J."/>
        </authorList>
    </citation>
    <scope>NUCLEOTIDE SEQUENCE</scope>
</reference>
<comment type="subcellular location">
    <subcellularLocation>
        <location evidence="1">Membrane</location>
    </subcellularLocation>
</comment>